<evidence type="ECO:0000256" key="1">
    <source>
        <dbReference type="SAM" id="MobiDB-lite"/>
    </source>
</evidence>
<gene>
    <name evidence="2" type="ORF">DdX_14634</name>
</gene>
<accession>A0AAD4MUB2</accession>
<keyword evidence="3" id="KW-1185">Reference proteome</keyword>
<sequence length="128" mass="14557">MSQHKTVESSSVVSSPGKFSLKSPGSSVKSVWFREMGSRKQHNFRPKVQDVYVMVNSDQVPFHLRHNVRTFSLFDEIRHIVGYCIPLRVYVKQFGNAPSCRVIRPIQTTGEENVAHSKTASQFYAIIS</sequence>
<dbReference type="EMBL" id="JAKKPZ010000075">
    <property type="protein sequence ID" value="KAI1703891.1"/>
    <property type="molecule type" value="Genomic_DNA"/>
</dbReference>
<organism evidence="2 3">
    <name type="scientific">Ditylenchus destructor</name>
    <dbReference type="NCBI Taxonomy" id="166010"/>
    <lineage>
        <taxon>Eukaryota</taxon>
        <taxon>Metazoa</taxon>
        <taxon>Ecdysozoa</taxon>
        <taxon>Nematoda</taxon>
        <taxon>Chromadorea</taxon>
        <taxon>Rhabditida</taxon>
        <taxon>Tylenchina</taxon>
        <taxon>Tylenchomorpha</taxon>
        <taxon>Sphaerularioidea</taxon>
        <taxon>Anguinidae</taxon>
        <taxon>Anguininae</taxon>
        <taxon>Ditylenchus</taxon>
    </lineage>
</organism>
<evidence type="ECO:0000313" key="2">
    <source>
        <dbReference type="EMBL" id="KAI1703891.1"/>
    </source>
</evidence>
<proteinExistence type="predicted"/>
<reference evidence="2" key="1">
    <citation type="submission" date="2022-01" db="EMBL/GenBank/DDBJ databases">
        <title>Genome Sequence Resource for Two Populations of Ditylenchus destructor, the Migratory Endoparasitic Phytonematode.</title>
        <authorList>
            <person name="Zhang H."/>
            <person name="Lin R."/>
            <person name="Xie B."/>
        </authorList>
    </citation>
    <scope>NUCLEOTIDE SEQUENCE</scope>
    <source>
        <strain evidence="2">BazhouSP</strain>
    </source>
</reference>
<dbReference type="AlphaFoldDB" id="A0AAD4MUB2"/>
<evidence type="ECO:0000313" key="3">
    <source>
        <dbReference type="Proteomes" id="UP001201812"/>
    </source>
</evidence>
<comment type="caution">
    <text evidence="2">The sequence shown here is derived from an EMBL/GenBank/DDBJ whole genome shotgun (WGS) entry which is preliminary data.</text>
</comment>
<dbReference type="Proteomes" id="UP001201812">
    <property type="component" value="Unassembled WGS sequence"/>
</dbReference>
<name>A0AAD4MUB2_9BILA</name>
<feature type="region of interest" description="Disordered" evidence="1">
    <location>
        <begin position="1"/>
        <end position="27"/>
    </location>
</feature>
<protein>
    <submittedName>
        <fullName evidence="2">Uncharacterized protein</fullName>
    </submittedName>
</protein>